<keyword evidence="3" id="KW-1185">Reference proteome</keyword>
<dbReference type="Pfam" id="PF06966">
    <property type="entry name" value="DUF1295"/>
    <property type="match status" value="1"/>
</dbReference>
<dbReference type="RefSeq" id="WP_207348205.1">
    <property type="nucleotide sequence ID" value="NZ_CP076456.1"/>
</dbReference>
<accession>A0A975S4Y0</accession>
<dbReference type="Proteomes" id="UP000680588">
    <property type="component" value="Chromosome"/>
</dbReference>
<dbReference type="GO" id="GO:0016020">
    <property type="term" value="C:membrane"/>
    <property type="evidence" value="ECO:0007669"/>
    <property type="project" value="TreeGrafter"/>
</dbReference>
<name>A0A975S4Y0_9MICC</name>
<sequence length="274" mass="31190">MNPVMVCLWIFAAVCAGTWLLSLITREYSWTDRIWSLVPLAYVWVFAVASGFEGRLVLMAVLVTLWGARLTFNFARKGGYAPGGEDYRWAILRQRMKPWQFAVFNLAFISIYQNIIIFLMTLPALTVYQNPAPLNAGDWILAVLFAGALAGETAADQQQWNFQQWKGQERKSGRTPTPGFLQSGLFRYSRHPNFFFEQAQWWLFYGFAVAATGAWLHWTILGALLLTLLFMGSTVFTESISRSRYPDYVQYQYRTSAIIPLPPRQGLRPAAEAG</sequence>
<feature type="transmembrane region" description="Helical" evidence="1">
    <location>
        <begin position="101"/>
        <end position="125"/>
    </location>
</feature>
<feature type="transmembrane region" description="Helical" evidence="1">
    <location>
        <begin position="42"/>
        <end position="68"/>
    </location>
</feature>
<keyword evidence="1" id="KW-0472">Membrane</keyword>
<dbReference type="PANTHER" id="PTHR32251">
    <property type="entry name" value="3-OXO-5-ALPHA-STEROID 4-DEHYDROGENASE"/>
    <property type="match status" value="1"/>
</dbReference>
<evidence type="ECO:0000313" key="3">
    <source>
        <dbReference type="Proteomes" id="UP000680588"/>
    </source>
</evidence>
<dbReference type="InterPro" id="IPR010721">
    <property type="entry name" value="UstE-like"/>
</dbReference>
<dbReference type="Gene3D" id="1.20.120.1630">
    <property type="match status" value="1"/>
</dbReference>
<dbReference type="KEGG" id="asun:KG104_17440"/>
<keyword evidence="1" id="KW-0812">Transmembrane</keyword>
<dbReference type="EMBL" id="CP076456">
    <property type="protein sequence ID" value="QWQ36190.1"/>
    <property type="molecule type" value="Genomic_DNA"/>
</dbReference>
<organism evidence="2 3">
    <name type="scientific">Arthrobacter sunyaminii</name>
    <dbReference type="NCBI Taxonomy" id="2816859"/>
    <lineage>
        <taxon>Bacteria</taxon>
        <taxon>Bacillati</taxon>
        <taxon>Actinomycetota</taxon>
        <taxon>Actinomycetes</taxon>
        <taxon>Micrococcales</taxon>
        <taxon>Micrococcaceae</taxon>
        <taxon>Arthrobacter</taxon>
    </lineage>
</organism>
<gene>
    <name evidence="2" type="ORF">KG104_17440</name>
</gene>
<reference evidence="2" key="1">
    <citation type="submission" date="2021-06" db="EMBL/GenBank/DDBJ databases">
        <title>Novel species in genus Arthrobacter.</title>
        <authorList>
            <person name="Zhang G."/>
        </authorList>
    </citation>
    <scope>NUCLEOTIDE SEQUENCE</scope>
    <source>
        <strain evidence="2">Zg-ZUI122</strain>
    </source>
</reference>
<protein>
    <submittedName>
        <fullName evidence="2">DUF1295 domain-containing protein</fullName>
    </submittedName>
</protein>
<proteinExistence type="predicted"/>
<keyword evidence="1" id="KW-1133">Transmembrane helix</keyword>
<dbReference type="PANTHER" id="PTHR32251:SF23">
    <property type="entry name" value="3-OXO-5-ALPHA-STEROID 4-DEHYDROGENASE (DUF1295)"/>
    <property type="match status" value="1"/>
</dbReference>
<dbReference type="AlphaFoldDB" id="A0A975S4Y0"/>
<evidence type="ECO:0000256" key="1">
    <source>
        <dbReference type="SAM" id="Phobius"/>
    </source>
</evidence>
<feature type="transmembrane region" description="Helical" evidence="1">
    <location>
        <begin position="202"/>
        <end position="232"/>
    </location>
</feature>
<evidence type="ECO:0000313" key="2">
    <source>
        <dbReference type="EMBL" id="QWQ36190.1"/>
    </source>
</evidence>